<dbReference type="Gene3D" id="1.10.10.10">
    <property type="entry name" value="Winged helix-like DNA-binding domain superfamily/Winged helix DNA-binding domain"/>
    <property type="match status" value="1"/>
</dbReference>
<dbReference type="PROSITE" id="PS50931">
    <property type="entry name" value="HTH_LYSR"/>
    <property type="match status" value="1"/>
</dbReference>
<reference evidence="5" key="1">
    <citation type="journal article" date="2015" name="BMC Genomics">
        <title>Genome mining reveals unlocked bioactive potential of marine Gram-negative bacteria.</title>
        <authorList>
            <person name="Machado H."/>
            <person name="Sonnenschein E.C."/>
            <person name="Melchiorsen J."/>
            <person name="Gram L."/>
        </authorList>
    </citation>
    <scope>NUCLEOTIDE SEQUENCE</scope>
    <source>
        <strain evidence="5">S2052</strain>
    </source>
</reference>
<dbReference type="Gene3D" id="3.40.190.10">
    <property type="entry name" value="Periplasmic binding protein-like II"/>
    <property type="match status" value="2"/>
</dbReference>
<dbReference type="InterPro" id="IPR000847">
    <property type="entry name" value="LysR_HTH_N"/>
</dbReference>
<dbReference type="InterPro" id="IPR036388">
    <property type="entry name" value="WH-like_DNA-bd_sf"/>
</dbReference>
<dbReference type="EMBL" id="JXXR01000003">
    <property type="protein sequence ID" value="KJY76771.1"/>
    <property type="molecule type" value="Genomic_DNA"/>
</dbReference>
<keyword evidence="2" id="KW-0805">Transcription regulation</keyword>
<gene>
    <name evidence="5" type="ORF">TW71_05390</name>
</gene>
<dbReference type="SUPFAM" id="SSF46785">
    <property type="entry name" value="Winged helix' DNA-binding domain"/>
    <property type="match status" value="1"/>
</dbReference>
<keyword evidence="4" id="KW-0804">Transcription</keyword>
<evidence type="ECO:0000256" key="3">
    <source>
        <dbReference type="ARBA" id="ARBA00023125"/>
    </source>
</evidence>
<evidence type="ECO:0000256" key="4">
    <source>
        <dbReference type="ARBA" id="ARBA00023163"/>
    </source>
</evidence>
<accession>A0A837G988</accession>
<dbReference type="Pfam" id="PF03466">
    <property type="entry name" value="LysR_substrate"/>
    <property type="match status" value="1"/>
</dbReference>
<dbReference type="PANTHER" id="PTHR30537">
    <property type="entry name" value="HTH-TYPE TRANSCRIPTIONAL REGULATOR"/>
    <property type="match status" value="1"/>
</dbReference>
<comment type="similarity">
    <text evidence="1">Belongs to the LysR transcriptional regulatory family.</text>
</comment>
<evidence type="ECO:0000256" key="1">
    <source>
        <dbReference type="ARBA" id="ARBA00009437"/>
    </source>
</evidence>
<dbReference type="SUPFAM" id="SSF53850">
    <property type="entry name" value="Periplasmic binding protein-like II"/>
    <property type="match status" value="1"/>
</dbReference>
<sequence>MRHLKAFHAFHIAASSSSYTHAAEQLNLTHGAVSKQIKTLEQYLDKRLFHKQGRNVVLTEEGQLLKSYTEQAFGALSSGVAKLNSLDAHSLEVSCEPTLTMRWLMPKLDEFYSQTGTDVRLSTAGGPINLVNAGLDVAIRRDDFPIPSHYQITSLVEEWAGPVCTKEYWESIQGDIQNAKVLHSQTRLTAWQEWLNASSLSGITTKSQQSFAHFYFCLQAASDGLGIAIGSYPLVHHDIQQGRLIAPMGFSLTGHNYVAIQTADHHSPLSTPFVSWLKSEMSNCLPCHYAA</sequence>
<organism evidence="5">
    <name type="scientific">Vibrio coralliilyticus</name>
    <dbReference type="NCBI Taxonomy" id="190893"/>
    <lineage>
        <taxon>Bacteria</taxon>
        <taxon>Pseudomonadati</taxon>
        <taxon>Pseudomonadota</taxon>
        <taxon>Gammaproteobacteria</taxon>
        <taxon>Vibrionales</taxon>
        <taxon>Vibrionaceae</taxon>
        <taxon>Vibrio</taxon>
    </lineage>
</organism>
<dbReference type="GO" id="GO:0006351">
    <property type="term" value="P:DNA-templated transcription"/>
    <property type="evidence" value="ECO:0007669"/>
    <property type="project" value="TreeGrafter"/>
</dbReference>
<dbReference type="GO" id="GO:0003700">
    <property type="term" value="F:DNA-binding transcription factor activity"/>
    <property type="evidence" value="ECO:0007669"/>
    <property type="project" value="InterPro"/>
</dbReference>
<dbReference type="PRINTS" id="PR00039">
    <property type="entry name" value="HTHLYSR"/>
</dbReference>
<evidence type="ECO:0000313" key="5">
    <source>
        <dbReference type="EMBL" id="KJY76771.1"/>
    </source>
</evidence>
<dbReference type="AlphaFoldDB" id="A0A837G988"/>
<dbReference type="InterPro" id="IPR036390">
    <property type="entry name" value="WH_DNA-bd_sf"/>
</dbReference>
<proteinExistence type="inferred from homology"/>
<dbReference type="PANTHER" id="PTHR30537:SF74">
    <property type="entry name" value="HTH-TYPE TRANSCRIPTIONAL REGULATOR TRPI"/>
    <property type="match status" value="1"/>
</dbReference>
<protein>
    <submittedName>
        <fullName evidence="5">LysR family transcriptional regulator</fullName>
    </submittedName>
</protein>
<comment type="caution">
    <text evidence="5">The sequence shown here is derived from an EMBL/GenBank/DDBJ whole genome shotgun (WGS) entry which is preliminary data.</text>
</comment>
<dbReference type="InterPro" id="IPR005119">
    <property type="entry name" value="LysR_subst-bd"/>
</dbReference>
<dbReference type="Pfam" id="PF00126">
    <property type="entry name" value="HTH_1"/>
    <property type="match status" value="1"/>
</dbReference>
<keyword evidence="3" id="KW-0238">DNA-binding</keyword>
<dbReference type="RefSeq" id="WP_045985223.1">
    <property type="nucleotide sequence ID" value="NZ_CP063052.1"/>
</dbReference>
<name>A0A837G988_9VIBR</name>
<dbReference type="InterPro" id="IPR058163">
    <property type="entry name" value="LysR-type_TF_proteobact-type"/>
</dbReference>
<dbReference type="GO" id="GO:0043565">
    <property type="term" value="F:sequence-specific DNA binding"/>
    <property type="evidence" value="ECO:0007669"/>
    <property type="project" value="TreeGrafter"/>
</dbReference>
<evidence type="ECO:0000256" key="2">
    <source>
        <dbReference type="ARBA" id="ARBA00023015"/>
    </source>
</evidence>